<evidence type="ECO:0000256" key="6">
    <source>
        <dbReference type="ARBA" id="ARBA00023242"/>
    </source>
</evidence>
<dbReference type="SUPFAM" id="SSF47113">
    <property type="entry name" value="Histone-fold"/>
    <property type="match status" value="1"/>
</dbReference>
<evidence type="ECO:0000313" key="10">
    <source>
        <dbReference type="Proteomes" id="UP000050794"/>
    </source>
</evidence>
<evidence type="ECO:0000256" key="4">
    <source>
        <dbReference type="ARBA" id="ARBA00023015"/>
    </source>
</evidence>
<accession>A0A183UJY6</accession>
<dbReference type="GO" id="GO:0005669">
    <property type="term" value="C:transcription factor TFIID complex"/>
    <property type="evidence" value="ECO:0007669"/>
    <property type="project" value="InterPro"/>
</dbReference>
<dbReference type="Pfam" id="PF03847">
    <property type="entry name" value="TFIID_20kDa"/>
    <property type="match status" value="1"/>
</dbReference>
<dbReference type="GO" id="GO:0046982">
    <property type="term" value="F:protein heterodimerization activity"/>
    <property type="evidence" value="ECO:0007669"/>
    <property type="project" value="InterPro"/>
</dbReference>
<evidence type="ECO:0000256" key="2">
    <source>
        <dbReference type="ARBA" id="ARBA00007530"/>
    </source>
</evidence>
<proteinExistence type="inferred from homology"/>
<dbReference type="PANTHER" id="PTHR12264">
    <property type="entry name" value="TRANSCRIPTION INITIATION FACTOR TFIID SUBUNIT 12"/>
    <property type="match status" value="1"/>
</dbReference>
<feature type="compositionally biased region" description="Polar residues" evidence="7">
    <location>
        <begin position="1"/>
        <end position="11"/>
    </location>
</feature>
<evidence type="ECO:0000256" key="5">
    <source>
        <dbReference type="ARBA" id="ARBA00023163"/>
    </source>
</evidence>
<evidence type="ECO:0000256" key="1">
    <source>
        <dbReference type="ARBA" id="ARBA00004123"/>
    </source>
</evidence>
<keyword evidence="4" id="KW-0805">Transcription regulation</keyword>
<gene>
    <name evidence="9" type="ORF">TCNE_LOCUS8806</name>
</gene>
<dbReference type="GO" id="GO:0000124">
    <property type="term" value="C:SAGA complex"/>
    <property type="evidence" value="ECO:0007669"/>
    <property type="project" value="InterPro"/>
</dbReference>
<dbReference type="GO" id="GO:0003677">
    <property type="term" value="F:DNA binding"/>
    <property type="evidence" value="ECO:0007669"/>
    <property type="project" value="TreeGrafter"/>
</dbReference>
<protein>
    <recommendedName>
        <fullName evidence="3">Transcription initiation factor TFIID subunit 12</fullName>
    </recommendedName>
</protein>
<evidence type="ECO:0000256" key="7">
    <source>
        <dbReference type="SAM" id="MobiDB-lite"/>
    </source>
</evidence>
<dbReference type="GO" id="GO:0017025">
    <property type="term" value="F:TBP-class protein binding"/>
    <property type="evidence" value="ECO:0007669"/>
    <property type="project" value="TreeGrafter"/>
</dbReference>
<feature type="domain" description="Transcription initiation factor TFIID subunit 12" evidence="8">
    <location>
        <begin position="372"/>
        <end position="438"/>
    </location>
</feature>
<name>A0A183UJY6_TOXCA</name>
<feature type="compositionally biased region" description="Polar residues" evidence="7">
    <location>
        <begin position="21"/>
        <end position="41"/>
    </location>
</feature>
<reference evidence="9 10" key="2">
    <citation type="submission" date="2018-11" db="EMBL/GenBank/DDBJ databases">
        <authorList>
            <consortium name="Pathogen Informatics"/>
        </authorList>
    </citation>
    <scope>NUCLEOTIDE SEQUENCE [LARGE SCALE GENOMIC DNA]</scope>
</reference>
<keyword evidence="6" id="KW-0539">Nucleus</keyword>
<sequence length="479" mass="52838">MAEYSGQQVSQGYGVADMGQSPATMQRMQAQHPSPQQQHTHMLQGAQIMTQVPQQPVMTQVPQQPVMAQVPQQQVMSQVPQQQIMMQSNQPMQMPACNFSFFVSALSCFCVEKGTSMSIQGTNMSIYQMAPQMGISSMMPQQNVTLMNQSAQMQQQGSNQGQLVQGGDQMLAAPPSQQQQQAQQTSQANMITSGMGQPPIMTAIGQQPQQHQIMQPGPQMMQHQSPINSQQQQQQQQQMVQNHSPGGFASHLPQTRPSSTNYQQAPPLHRMPAPRYPTPSPESAPHNPNIYRPAMQRTPMTPRLMGQSSAIRQALGHLPSTSSAPCMSINSGGLNTPSGNSRILEKACAYTLMAIISSGAATHKYHKFLELKDALEAFIKSVDPMETVEEDVSEALIQLVDEFVNDLIDQSARVAKHRNSPKLEGKDVQFVLEKRLHLFATPDSSQFGHTVEHNPYAKSPGAEAHRQRMALIKKFIQKP</sequence>
<dbReference type="WBParaSite" id="TCNE_0000880601-mRNA-1">
    <property type="protein sequence ID" value="TCNE_0000880601-mRNA-1"/>
    <property type="gene ID" value="TCNE_0000880601"/>
</dbReference>
<dbReference type="InterPro" id="IPR003228">
    <property type="entry name" value="TFIID_TAF12_dom"/>
</dbReference>
<reference evidence="11" key="1">
    <citation type="submission" date="2016-06" db="UniProtKB">
        <authorList>
            <consortium name="WormBaseParasite"/>
        </authorList>
    </citation>
    <scope>IDENTIFICATION</scope>
</reference>
<dbReference type="GO" id="GO:0051123">
    <property type="term" value="P:RNA polymerase II preinitiation complex assembly"/>
    <property type="evidence" value="ECO:0007669"/>
    <property type="project" value="TreeGrafter"/>
</dbReference>
<feature type="region of interest" description="Disordered" evidence="7">
    <location>
        <begin position="1"/>
        <end position="42"/>
    </location>
</feature>
<dbReference type="Gene3D" id="1.10.20.10">
    <property type="entry name" value="Histone, subunit A"/>
    <property type="match status" value="1"/>
</dbReference>
<dbReference type="InterPro" id="IPR009072">
    <property type="entry name" value="Histone-fold"/>
</dbReference>
<feature type="compositionally biased region" description="Low complexity" evidence="7">
    <location>
        <begin position="204"/>
        <end position="238"/>
    </location>
</feature>
<dbReference type="AlphaFoldDB" id="A0A183UJY6"/>
<comment type="subcellular location">
    <subcellularLocation>
        <location evidence="1">Nucleus</location>
    </subcellularLocation>
</comment>
<feature type="compositionally biased region" description="Polar residues" evidence="7">
    <location>
        <begin position="252"/>
        <end position="264"/>
    </location>
</feature>
<dbReference type="CDD" id="cd07981">
    <property type="entry name" value="HFD_TAF12"/>
    <property type="match status" value="1"/>
</dbReference>
<evidence type="ECO:0000313" key="9">
    <source>
        <dbReference type="EMBL" id="VDM40127.1"/>
    </source>
</evidence>
<evidence type="ECO:0000313" key="11">
    <source>
        <dbReference type="WBParaSite" id="TCNE_0000880601-mRNA-1"/>
    </source>
</evidence>
<dbReference type="PANTHER" id="PTHR12264:SF21">
    <property type="entry name" value="TRANSCRIPTION INITIATION FACTOR TFIID SUBUNIT 12"/>
    <property type="match status" value="1"/>
</dbReference>
<comment type="similarity">
    <text evidence="2">Belongs to the TAF12 family.</text>
</comment>
<keyword evidence="10" id="KW-1185">Reference proteome</keyword>
<organism evidence="10 11">
    <name type="scientific">Toxocara canis</name>
    <name type="common">Canine roundworm</name>
    <dbReference type="NCBI Taxonomy" id="6265"/>
    <lineage>
        <taxon>Eukaryota</taxon>
        <taxon>Metazoa</taxon>
        <taxon>Ecdysozoa</taxon>
        <taxon>Nematoda</taxon>
        <taxon>Chromadorea</taxon>
        <taxon>Rhabditida</taxon>
        <taxon>Spirurina</taxon>
        <taxon>Ascaridomorpha</taxon>
        <taxon>Ascaridoidea</taxon>
        <taxon>Toxocaridae</taxon>
        <taxon>Toxocara</taxon>
    </lineage>
</organism>
<dbReference type="Proteomes" id="UP000050794">
    <property type="component" value="Unassembled WGS sequence"/>
</dbReference>
<feature type="region of interest" description="Disordered" evidence="7">
    <location>
        <begin position="171"/>
        <end position="287"/>
    </location>
</feature>
<dbReference type="InterPro" id="IPR037794">
    <property type="entry name" value="TAF12"/>
</dbReference>
<evidence type="ECO:0000259" key="8">
    <source>
        <dbReference type="Pfam" id="PF03847"/>
    </source>
</evidence>
<dbReference type="EMBL" id="UYWY01020001">
    <property type="protein sequence ID" value="VDM40127.1"/>
    <property type="molecule type" value="Genomic_DNA"/>
</dbReference>
<evidence type="ECO:0000256" key="3">
    <source>
        <dbReference type="ARBA" id="ARBA00017484"/>
    </source>
</evidence>
<feature type="compositionally biased region" description="Low complexity" evidence="7">
    <location>
        <begin position="171"/>
        <end position="188"/>
    </location>
</feature>
<keyword evidence="5" id="KW-0804">Transcription</keyword>